<feature type="transmembrane region" description="Helical" evidence="2">
    <location>
        <begin position="21"/>
        <end position="43"/>
    </location>
</feature>
<keyword evidence="2" id="KW-1133">Transmembrane helix</keyword>
<dbReference type="EMBL" id="KT151955">
    <property type="protein sequence ID" value="ALA07185.1"/>
    <property type="molecule type" value="Genomic_DNA"/>
</dbReference>
<accession>A0A0K2CNH7</accession>
<evidence type="ECO:0000313" key="3">
    <source>
        <dbReference type="EMBL" id="ALA07185.1"/>
    </source>
</evidence>
<dbReference type="GeneID" id="26626003"/>
<name>A0A0K2CNH7_9CAUD</name>
<evidence type="ECO:0000256" key="2">
    <source>
        <dbReference type="SAM" id="Phobius"/>
    </source>
</evidence>
<protein>
    <submittedName>
        <fullName evidence="3">Uncharacterized protein</fullName>
    </submittedName>
</protein>
<feature type="transmembrane region" description="Helical" evidence="2">
    <location>
        <begin position="49"/>
        <end position="71"/>
    </location>
</feature>
<keyword evidence="4" id="KW-1185">Reference proteome</keyword>
<feature type="compositionally biased region" description="Polar residues" evidence="1">
    <location>
        <begin position="110"/>
        <end position="119"/>
    </location>
</feature>
<dbReference type="KEGG" id="vg:26626003"/>
<keyword evidence="2" id="KW-0472">Membrane</keyword>
<proteinExistence type="predicted"/>
<dbReference type="Proteomes" id="UP000208104">
    <property type="component" value="Segment"/>
</dbReference>
<organism evidence="3 4">
    <name type="scientific">Brevibacillus phage Jenst</name>
    <dbReference type="NCBI Taxonomy" id="1691954"/>
    <lineage>
        <taxon>Viruses</taxon>
        <taxon>Duplodnaviria</taxon>
        <taxon>Heunggongvirae</taxon>
        <taxon>Uroviricota</taxon>
        <taxon>Caudoviricetes</taxon>
        <taxon>Jenstvirus</taxon>
        <taxon>Jenstvirus jenst</taxon>
    </lineage>
</organism>
<feature type="region of interest" description="Disordered" evidence="1">
    <location>
        <begin position="85"/>
        <end position="119"/>
    </location>
</feature>
<evidence type="ECO:0000313" key="4">
    <source>
        <dbReference type="Proteomes" id="UP000208104"/>
    </source>
</evidence>
<keyword evidence="2" id="KW-0812">Transmembrane</keyword>
<gene>
    <name evidence="3" type="ORF">JENST_55</name>
</gene>
<dbReference type="RefSeq" id="YP_009199116.1">
    <property type="nucleotide sequence ID" value="NC_028805.1"/>
</dbReference>
<reference evidence="3 4" key="1">
    <citation type="journal article" date="2015" name="Genome Announc.">
        <title>Genome Sequences of Five Additional Brevibacillus laterosporus Bacteriophages.</title>
        <authorList>
            <person name="Merrill B.D."/>
            <person name="Berg J.A."/>
            <person name="Graves K.A."/>
            <person name="Ward A.T."/>
            <person name="Hilton J.A."/>
            <person name="Wake B.N."/>
            <person name="Grose J.H."/>
            <person name="Breakwell D.P."/>
            <person name="Burnett S.H."/>
        </authorList>
    </citation>
    <scope>NUCLEOTIDE SEQUENCE [LARGE SCALE GENOMIC DNA]</scope>
</reference>
<evidence type="ECO:0000256" key="1">
    <source>
        <dbReference type="SAM" id="MobiDB-lite"/>
    </source>
</evidence>
<sequence length="119" mass="13103">MRGFLKRAFWNDDDGFSAKDFLMVLFGGLYALFLIAAFVMPLFGIVNAVALTIITEMTPLIMTIVGGVFAVQSVKEFRNPSTAINYQQPDSLSERDSVTGKDEQDEGVDLSTTSNTPRI</sequence>
<feature type="compositionally biased region" description="Basic and acidic residues" evidence="1">
    <location>
        <begin position="92"/>
        <end position="102"/>
    </location>
</feature>